<evidence type="ECO:0000313" key="2">
    <source>
        <dbReference type="Proteomes" id="UP001259832"/>
    </source>
</evidence>
<dbReference type="AlphaFoldDB" id="A0AAD9LIZ3"/>
<protein>
    <submittedName>
        <fullName evidence="1">Uncharacterized protein</fullName>
    </submittedName>
</protein>
<dbReference type="Proteomes" id="UP001259832">
    <property type="component" value="Unassembled WGS sequence"/>
</dbReference>
<organism evidence="1 2">
    <name type="scientific">Phytophthora citrophthora</name>
    <dbReference type="NCBI Taxonomy" id="4793"/>
    <lineage>
        <taxon>Eukaryota</taxon>
        <taxon>Sar</taxon>
        <taxon>Stramenopiles</taxon>
        <taxon>Oomycota</taxon>
        <taxon>Peronosporomycetes</taxon>
        <taxon>Peronosporales</taxon>
        <taxon>Peronosporaceae</taxon>
        <taxon>Phytophthora</taxon>
    </lineage>
</organism>
<proteinExistence type="predicted"/>
<keyword evidence="2" id="KW-1185">Reference proteome</keyword>
<evidence type="ECO:0000313" key="1">
    <source>
        <dbReference type="EMBL" id="KAK1937164.1"/>
    </source>
</evidence>
<reference evidence="1" key="1">
    <citation type="submission" date="2023-08" db="EMBL/GenBank/DDBJ databases">
        <title>Reference Genome Resource for the Citrus Pathogen Phytophthora citrophthora.</title>
        <authorList>
            <person name="Moller H."/>
            <person name="Coetzee B."/>
            <person name="Rose L.J."/>
            <person name="Van Niekerk J.M."/>
        </authorList>
    </citation>
    <scope>NUCLEOTIDE SEQUENCE</scope>
    <source>
        <strain evidence="1">STE-U-9442</strain>
    </source>
</reference>
<dbReference type="EMBL" id="JASMQC010000020">
    <property type="protein sequence ID" value="KAK1937164.1"/>
    <property type="molecule type" value="Genomic_DNA"/>
</dbReference>
<comment type="caution">
    <text evidence="1">The sequence shown here is derived from an EMBL/GenBank/DDBJ whole genome shotgun (WGS) entry which is preliminary data.</text>
</comment>
<accession>A0AAD9LIZ3</accession>
<name>A0AAD9LIZ3_9STRA</name>
<gene>
    <name evidence="1" type="ORF">P3T76_009942</name>
</gene>
<sequence>MSAISDEFPEELTDVKLLIEVKKPTEITDGTGYQVASELIALYYRIGGVVMGLLTNLGDCWVFFWISKTRGGQAIMNYDMMLFPIFERQVDISLRGDWLYYGLRARGILGRGCTRVTMVQGFTSIYPQRPSIARRTPHPRNLSRSSCTLKHWCSVL</sequence>